<dbReference type="GO" id="GO:0030659">
    <property type="term" value="C:cytoplasmic vesicle membrane"/>
    <property type="evidence" value="ECO:0007669"/>
    <property type="project" value="TreeGrafter"/>
</dbReference>
<accession>A0A9J2PMT2</accession>
<dbReference type="GO" id="GO:0005886">
    <property type="term" value="C:plasma membrane"/>
    <property type="evidence" value="ECO:0007669"/>
    <property type="project" value="TreeGrafter"/>
</dbReference>
<dbReference type="GO" id="GO:0018996">
    <property type="term" value="P:molting cycle, collagen and cuticulin-based cuticle"/>
    <property type="evidence" value="ECO:0007669"/>
    <property type="project" value="TreeGrafter"/>
</dbReference>
<keyword evidence="1" id="KW-0472">Membrane</keyword>
<sequence>MHLMSQLGYFIGRYPKMILMTTFLIVTSIISYFIWYPVIIETDMRRGFAHKNGASIREFERFTNFYNVSMYDFEILAIIIISKNDSFMPLKMTIELCEDITRLNDLVTSLSLNSSEYGIIDFNEFKVAKGSINHAFQTFKFVYGIQSALAPNFDRSIILSYPNSFVYGYTLSLAPNIFASKVNERFQEEGHLNDGCIDPDNRVNASSWRDVHGSECTDKDFVRISVHFL</sequence>
<feature type="transmembrane region" description="Helical" evidence="1">
    <location>
        <begin position="17"/>
        <end position="36"/>
    </location>
</feature>
<dbReference type="InterPro" id="IPR051697">
    <property type="entry name" value="Patched_domain-protein"/>
</dbReference>
<dbReference type="GO" id="GO:0006897">
    <property type="term" value="P:endocytosis"/>
    <property type="evidence" value="ECO:0007669"/>
    <property type="project" value="TreeGrafter"/>
</dbReference>
<evidence type="ECO:0000313" key="2">
    <source>
        <dbReference type="Proteomes" id="UP000036681"/>
    </source>
</evidence>
<keyword evidence="1" id="KW-1133">Transmembrane helix</keyword>
<dbReference type="AlphaFoldDB" id="A0A9J2PMT2"/>
<name>A0A9J2PMT2_ASCLU</name>
<dbReference type="Proteomes" id="UP000036681">
    <property type="component" value="Unplaced"/>
</dbReference>
<dbReference type="PANTHER" id="PTHR10796:SF94">
    <property type="entry name" value="SSD DOMAIN-CONTAINING PROTEIN"/>
    <property type="match status" value="1"/>
</dbReference>
<evidence type="ECO:0000256" key="1">
    <source>
        <dbReference type="SAM" id="Phobius"/>
    </source>
</evidence>
<evidence type="ECO:0000313" key="3">
    <source>
        <dbReference type="WBParaSite" id="ALUE_0001125201-mRNA-1"/>
    </source>
</evidence>
<keyword evidence="1" id="KW-0812">Transmembrane</keyword>
<dbReference type="PANTHER" id="PTHR10796">
    <property type="entry name" value="PATCHED-RELATED"/>
    <property type="match status" value="1"/>
</dbReference>
<proteinExistence type="predicted"/>
<dbReference type="WBParaSite" id="ALUE_0001125201-mRNA-1">
    <property type="protein sequence ID" value="ALUE_0001125201-mRNA-1"/>
    <property type="gene ID" value="ALUE_0001125201"/>
</dbReference>
<reference evidence="3" key="1">
    <citation type="submission" date="2023-03" db="UniProtKB">
        <authorList>
            <consortium name="WormBaseParasite"/>
        </authorList>
    </citation>
    <scope>IDENTIFICATION</scope>
</reference>
<protein>
    <submittedName>
        <fullName evidence="3">SSD domain-containing protein</fullName>
    </submittedName>
</protein>
<organism evidence="2 3">
    <name type="scientific">Ascaris lumbricoides</name>
    <name type="common">Giant roundworm</name>
    <dbReference type="NCBI Taxonomy" id="6252"/>
    <lineage>
        <taxon>Eukaryota</taxon>
        <taxon>Metazoa</taxon>
        <taxon>Ecdysozoa</taxon>
        <taxon>Nematoda</taxon>
        <taxon>Chromadorea</taxon>
        <taxon>Rhabditida</taxon>
        <taxon>Spirurina</taxon>
        <taxon>Ascaridomorpha</taxon>
        <taxon>Ascaridoidea</taxon>
        <taxon>Ascarididae</taxon>
        <taxon>Ascaris</taxon>
    </lineage>
</organism>
<keyword evidence="2" id="KW-1185">Reference proteome</keyword>